<feature type="domain" description="Integrase DNA-binding" evidence="1">
    <location>
        <begin position="5"/>
        <end position="48"/>
    </location>
</feature>
<sequence length="77" mass="8785">MKLQPPLKKLSDGQGLVLLLHPNGSKYWRFNYHFNKKQKTLAIGKYPNEPFAKSSKCLGEDSAKVFKCKAKKLCFVV</sequence>
<dbReference type="InterPro" id="IPR038488">
    <property type="entry name" value="Integrase_DNA-bd_sf"/>
</dbReference>
<reference evidence="2" key="1">
    <citation type="submission" date="2023-05" db="EMBL/GenBank/DDBJ databases">
        <title>Cataloging the Phylogenetic Diversity of Human Bladder Bacteria.</title>
        <authorList>
            <person name="Du J."/>
        </authorList>
    </citation>
    <scope>NUCLEOTIDE SEQUENCE</scope>
    <source>
        <strain evidence="2">UMB1050</strain>
    </source>
</reference>
<protein>
    <submittedName>
        <fullName evidence="2">Arm DNA-binding domain-containing protein</fullName>
    </submittedName>
</protein>
<dbReference type="Proteomes" id="UP001236303">
    <property type="component" value="Unassembled WGS sequence"/>
</dbReference>
<name>A0AAW6Y250_NEISU</name>
<dbReference type="InterPro" id="IPR025166">
    <property type="entry name" value="Integrase_DNA_bind_dom"/>
</dbReference>
<gene>
    <name evidence="2" type="ORF">QP451_05110</name>
</gene>
<dbReference type="EMBL" id="JASOPA010000003">
    <property type="protein sequence ID" value="MDK7242420.1"/>
    <property type="molecule type" value="Genomic_DNA"/>
</dbReference>
<dbReference type="GO" id="GO:0003677">
    <property type="term" value="F:DNA binding"/>
    <property type="evidence" value="ECO:0007669"/>
    <property type="project" value="UniProtKB-KW"/>
</dbReference>
<dbReference type="Pfam" id="PF13356">
    <property type="entry name" value="Arm-DNA-bind_3"/>
    <property type="match status" value="1"/>
</dbReference>
<keyword evidence="2" id="KW-0238">DNA-binding</keyword>
<dbReference type="AlphaFoldDB" id="A0AAW6Y250"/>
<dbReference type="Gene3D" id="3.30.160.390">
    <property type="entry name" value="Integrase, DNA-binding domain"/>
    <property type="match status" value="1"/>
</dbReference>
<accession>A0AAW6Y250</accession>
<comment type="caution">
    <text evidence="2">The sequence shown here is derived from an EMBL/GenBank/DDBJ whole genome shotgun (WGS) entry which is preliminary data.</text>
</comment>
<evidence type="ECO:0000313" key="3">
    <source>
        <dbReference type="Proteomes" id="UP001236303"/>
    </source>
</evidence>
<evidence type="ECO:0000313" key="2">
    <source>
        <dbReference type="EMBL" id="MDK7242420.1"/>
    </source>
</evidence>
<evidence type="ECO:0000259" key="1">
    <source>
        <dbReference type="Pfam" id="PF13356"/>
    </source>
</evidence>
<organism evidence="2 3">
    <name type="scientific">Neisseria subflava</name>
    <dbReference type="NCBI Taxonomy" id="28449"/>
    <lineage>
        <taxon>Bacteria</taxon>
        <taxon>Pseudomonadati</taxon>
        <taxon>Pseudomonadota</taxon>
        <taxon>Betaproteobacteria</taxon>
        <taxon>Neisseriales</taxon>
        <taxon>Neisseriaceae</taxon>
        <taxon>Neisseria</taxon>
    </lineage>
</organism>
<proteinExistence type="predicted"/>